<evidence type="ECO:0000256" key="2">
    <source>
        <dbReference type="ARBA" id="ARBA00006175"/>
    </source>
</evidence>
<dbReference type="AlphaFoldDB" id="A0A4Y9EPZ9"/>
<keyword evidence="6" id="KW-0813">Transport</keyword>
<keyword evidence="3 6" id="KW-0812">Transmembrane</keyword>
<dbReference type="InterPro" id="IPR023271">
    <property type="entry name" value="Aquaporin-like"/>
</dbReference>
<keyword evidence="4 7" id="KW-1133">Transmembrane helix</keyword>
<dbReference type="PANTHER" id="PTHR19139">
    <property type="entry name" value="AQUAPORIN TRANSPORTER"/>
    <property type="match status" value="1"/>
</dbReference>
<dbReference type="EMBL" id="SIHO01000002">
    <property type="protein sequence ID" value="TFU03871.1"/>
    <property type="molecule type" value="Genomic_DNA"/>
</dbReference>
<protein>
    <submittedName>
        <fullName evidence="8">Aquaporin family protein</fullName>
    </submittedName>
</protein>
<dbReference type="Gene3D" id="1.20.1080.10">
    <property type="entry name" value="Glycerol uptake facilitator protein"/>
    <property type="match status" value="1"/>
</dbReference>
<keyword evidence="5 7" id="KW-0472">Membrane</keyword>
<feature type="transmembrane region" description="Helical" evidence="7">
    <location>
        <begin position="83"/>
        <end position="103"/>
    </location>
</feature>
<keyword evidence="9" id="KW-1185">Reference proteome</keyword>
<dbReference type="InterPro" id="IPR034294">
    <property type="entry name" value="Aquaporin_transptr"/>
</dbReference>
<dbReference type="Pfam" id="PF00230">
    <property type="entry name" value="MIP"/>
    <property type="match status" value="1"/>
</dbReference>
<dbReference type="PRINTS" id="PR00783">
    <property type="entry name" value="MINTRINSICP"/>
</dbReference>
<evidence type="ECO:0000256" key="5">
    <source>
        <dbReference type="ARBA" id="ARBA00023136"/>
    </source>
</evidence>
<comment type="similarity">
    <text evidence="2 6">Belongs to the MIP/aquaporin (TC 1.A.8) family.</text>
</comment>
<comment type="caution">
    <text evidence="8">The sequence shown here is derived from an EMBL/GenBank/DDBJ whole genome shotgun (WGS) entry which is preliminary data.</text>
</comment>
<organism evidence="8 9">
    <name type="scientific">Glacieibacterium arshaanense</name>
    <dbReference type="NCBI Taxonomy" id="2511025"/>
    <lineage>
        <taxon>Bacteria</taxon>
        <taxon>Pseudomonadati</taxon>
        <taxon>Pseudomonadota</taxon>
        <taxon>Alphaproteobacteria</taxon>
        <taxon>Sphingomonadales</taxon>
        <taxon>Sphingosinicellaceae</taxon>
        <taxon>Glacieibacterium</taxon>
    </lineage>
</organism>
<dbReference type="GO" id="GO:0005886">
    <property type="term" value="C:plasma membrane"/>
    <property type="evidence" value="ECO:0007669"/>
    <property type="project" value="TreeGrafter"/>
</dbReference>
<dbReference type="PANTHER" id="PTHR19139:SF199">
    <property type="entry name" value="MIP17260P"/>
    <property type="match status" value="1"/>
</dbReference>
<proteinExistence type="inferred from homology"/>
<gene>
    <name evidence="8" type="ORF">EUV02_09040</name>
</gene>
<dbReference type="OrthoDB" id="9807293at2"/>
<evidence type="ECO:0000256" key="1">
    <source>
        <dbReference type="ARBA" id="ARBA00004141"/>
    </source>
</evidence>
<name>A0A4Y9EPZ9_9SPHN</name>
<dbReference type="Proteomes" id="UP000297737">
    <property type="component" value="Unassembled WGS sequence"/>
</dbReference>
<dbReference type="GO" id="GO:0015250">
    <property type="term" value="F:water channel activity"/>
    <property type="evidence" value="ECO:0007669"/>
    <property type="project" value="TreeGrafter"/>
</dbReference>
<feature type="transmembrane region" description="Helical" evidence="7">
    <location>
        <begin position="193"/>
        <end position="213"/>
    </location>
</feature>
<sequence>MARRLVAEALGSALLFATVVGSGIMALQLAGGNVAVALLANTLATGAMLFVLITVFGPVSGAHFNPAVSLVMALRGDLGRADALAYALVQLGGGIIGVCVAHAMFEAPIWQLSSHVRTGGGQWLAEGVATFGLVLTILGTVRHRSAWVPATVALYISAAYWFTASTSFANPAITVARSLSDSFAGIRPVDVPGFVAAQFAGALLAAVVARKLFDVPHR</sequence>
<evidence type="ECO:0000313" key="9">
    <source>
        <dbReference type="Proteomes" id="UP000297737"/>
    </source>
</evidence>
<evidence type="ECO:0000256" key="7">
    <source>
        <dbReference type="SAM" id="Phobius"/>
    </source>
</evidence>
<accession>A0A4Y9EPZ9</accession>
<feature type="transmembrane region" description="Helical" evidence="7">
    <location>
        <begin position="36"/>
        <end position="62"/>
    </location>
</feature>
<dbReference type="SUPFAM" id="SSF81338">
    <property type="entry name" value="Aquaporin-like"/>
    <property type="match status" value="1"/>
</dbReference>
<evidence type="ECO:0000256" key="3">
    <source>
        <dbReference type="ARBA" id="ARBA00022692"/>
    </source>
</evidence>
<comment type="subcellular location">
    <subcellularLocation>
        <location evidence="1">Membrane</location>
        <topology evidence="1">Multi-pass membrane protein</topology>
    </subcellularLocation>
</comment>
<evidence type="ECO:0000256" key="4">
    <source>
        <dbReference type="ARBA" id="ARBA00022989"/>
    </source>
</evidence>
<feature type="transmembrane region" description="Helical" evidence="7">
    <location>
        <begin position="123"/>
        <end position="141"/>
    </location>
</feature>
<evidence type="ECO:0000256" key="6">
    <source>
        <dbReference type="RuleBase" id="RU000477"/>
    </source>
</evidence>
<reference evidence="8 9" key="1">
    <citation type="submission" date="2019-02" db="EMBL/GenBank/DDBJ databases">
        <title>Polymorphobacter sp. isolated from the lake at the Tibet of China.</title>
        <authorList>
            <person name="Li A."/>
        </authorList>
    </citation>
    <scope>NUCLEOTIDE SEQUENCE [LARGE SCALE GENOMIC DNA]</scope>
    <source>
        <strain evidence="8 9">DJ1R-1</strain>
    </source>
</reference>
<dbReference type="InterPro" id="IPR000425">
    <property type="entry name" value="MIP"/>
</dbReference>
<evidence type="ECO:0000313" key="8">
    <source>
        <dbReference type="EMBL" id="TFU03871.1"/>
    </source>
</evidence>
<feature type="transmembrane region" description="Helical" evidence="7">
    <location>
        <begin position="153"/>
        <end position="173"/>
    </location>
</feature>